<accession>B0RJE8</accession>
<evidence type="ECO:0000313" key="2">
    <source>
        <dbReference type="Proteomes" id="UP000001318"/>
    </source>
</evidence>
<organism evidence="1 2">
    <name type="scientific">Clavibacter sepedonicus</name>
    <name type="common">Clavibacter michiganensis subsp. sepedonicus</name>
    <dbReference type="NCBI Taxonomy" id="31964"/>
    <lineage>
        <taxon>Bacteria</taxon>
        <taxon>Bacillati</taxon>
        <taxon>Actinomycetota</taxon>
        <taxon>Actinomycetes</taxon>
        <taxon>Micrococcales</taxon>
        <taxon>Microbacteriaceae</taxon>
        <taxon>Clavibacter</taxon>
    </lineage>
</organism>
<protein>
    <submittedName>
        <fullName evidence="1">Uncharacterized protein</fullName>
    </submittedName>
</protein>
<proteinExistence type="predicted"/>
<geneLocation type="plasmid" evidence="1 2">
    <name>pCSL1</name>
</geneLocation>
<dbReference type="AlphaFoldDB" id="B0RJE8"/>
<reference evidence="1 2" key="1">
    <citation type="journal article" date="2008" name="J. Bacteriol.">
        <title>Genome of the actinomycete plant pathogen Clavibacter michiganensis subsp. sepedonicus suggests recent niche adaptation.</title>
        <authorList>
            <person name="Bentley S.D."/>
            <person name="Corton C."/>
            <person name="Brown S.E."/>
            <person name="Barron A."/>
            <person name="Clark L."/>
            <person name="Doggett J."/>
            <person name="Harris B."/>
            <person name="Ormond D."/>
            <person name="Quail M.A."/>
            <person name="May G."/>
            <person name="Francis D."/>
            <person name="Knudson D."/>
            <person name="Parkhill J."/>
            <person name="Ishimaru C.A."/>
        </authorList>
    </citation>
    <scope>NUCLEOTIDE SEQUENCE [LARGE SCALE GENOMIC DNA]</scope>
    <source>
        <strain evidence="2">ATCC 33113 / DSM 20744 / JCM 9667 / LMG 2889 / ICMP 2535 / C-1</strain>
    </source>
</reference>
<name>B0RJE8_CLASE</name>
<dbReference type="RefSeq" id="WP_012300404.1">
    <property type="nucleotide sequence ID" value="NZ_JBPFSN010000023.1"/>
</dbReference>
<dbReference type="EMBL" id="AM849036">
    <property type="protein sequence ID" value="CAQ03338.1"/>
    <property type="molecule type" value="Genomic_DNA"/>
</dbReference>
<gene>
    <name evidence="1" type="ordered locus">pCSL0095</name>
</gene>
<evidence type="ECO:0000313" key="1">
    <source>
        <dbReference type="EMBL" id="CAQ03338.1"/>
    </source>
</evidence>
<keyword evidence="1" id="KW-0614">Plasmid</keyword>
<keyword evidence="2" id="KW-1185">Reference proteome</keyword>
<dbReference type="HOGENOM" id="CLU_195120_0_0_11"/>
<sequence>MSSYRRPRDSMAEPARPGWLIEQSSKDRIEKLADHLHMSASEFVDEMVTHLEIDDRGVPTWWTRPVPTNDGELPIDSA</sequence>
<dbReference type="Proteomes" id="UP000001318">
    <property type="component" value="Plasmid pCSL1"/>
</dbReference>
<dbReference type="KEGG" id="cms:pCSL0095"/>